<dbReference type="EMBL" id="JBHUGI010000032">
    <property type="protein sequence ID" value="MFD1928900.1"/>
    <property type="molecule type" value="Genomic_DNA"/>
</dbReference>
<keyword evidence="2" id="KW-1185">Reference proteome</keyword>
<sequence length="143" mass="16170">MRKLLIFMGLIIFIISGCSNPTIVDDQGLDVIGMQSGIGTIDDSEDFDKQKFSYDITLSNKAEMEVKRESVEIVLTDWIKQKQIENIITELTFDTESIIIKGHVNFDTKGLSKEEIVSHGPFIDGINVITKTGERIFIKTEFH</sequence>
<comment type="caution">
    <text evidence="1">The sequence shown here is derived from an EMBL/GenBank/DDBJ whole genome shotgun (WGS) entry which is preliminary data.</text>
</comment>
<protein>
    <submittedName>
        <fullName evidence="1">Uncharacterized protein</fullName>
    </submittedName>
</protein>
<reference evidence="2" key="1">
    <citation type="journal article" date="2019" name="Int. J. Syst. Evol. Microbiol.">
        <title>The Global Catalogue of Microorganisms (GCM) 10K type strain sequencing project: providing services to taxonomists for standard genome sequencing and annotation.</title>
        <authorList>
            <consortium name="The Broad Institute Genomics Platform"/>
            <consortium name="The Broad Institute Genome Sequencing Center for Infectious Disease"/>
            <person name="Wu L."/>
            <person name="Ma J."/>
        </authorList>
    </citation>
    <scope>NUCLEOTIDE SEQUENCE [LARGE SCALE GENOMIC DNA]</scope>
    <source>
        <strain evidence="2">CGMCC 4.7177</strain>
    </source>
</reference>
<gene>
    <name evidence="1" type="ORF">ACFSFY_12735</name>
</gene>
<proteinExistence type="predicted"/>
<dbReference type="Proteomes" id="UP001597218">
    <property type="component" value="Unassembled WGS sequence"/>
</dbReference>
<evidence type="ECO:0000313" key="2">
    <source>
        <dbReference type="Proteomes" id="UP001597218"/>
    </source>
</evidence>
<accession>A0ABW4SJ73</accession>
<dbReference type="PROSITE" id="PS51257">
    <property type="entry name" value="PROKAR_LIPOPROTEIN"/>
    <property type="match status" value="1"/>
</dbReference>
<name>A0ABW4SJ73_9BACL</name>
<evidence type="ECO:0000313" key="1">
    <source>
        <dbReference type="EMBL" id="MFD1928900.1"/>
    </source>
</evidence>
<organism evidence="1 2">
    <name type="scientific">Sporosarcina siberiensis</name>
    <dbReference type="NCBI Taxonomy" id="1365606"/>
    <lineage>
        <taxon>Bacteria</taxon>
        <taxon>Bacillati</taxon>
        <taxon>Bacillota</taxon>
        <taxon>Bacilli</taxon>
        <taxon>Bacillales</taxon>
        <taxon>Caryophanaceae</taxon>
        <taxon>Sporosarcina</taxon>
    </lineage>
</organism>
<dbReference type="RefSeq" id="WP_381538578.1">
    <property type="nucleotide sequence ID" value="NZ_JBHUGI010000032.1"/>
</dbReference>